<protein>
    <submittedName>
        <fullName evidence="1">Uncharacterized protein</fullName>
    </submittedName>
</protein>
<keyword evidence="2" id="KW-1185">Reference proteome</keyword>
<evidence type="ECO:0000313" key="1">
    <source>
        <dbReference type="EMBL" id="KAH7842950.1"/>
    </source>
</evidence>
<evidence type="ECO:0000313" key="2">
    <source>
        <dbReference type="Proteomes" id="UP000828048"/>
    </source>
</evidence>
<gene>
    <name evidence="1" type="ORF">Vadar_010992</name>
</gene>
<dbReference type="EMBL" id="CM037151">
    <property type="protein sequence ID" value="KAH7842950.1"/>
    <property type="molecule type" value="Genomic_DNA"/>
</dbReference>
<sequence>MSSSSNSKVSTNSRASSSNWNPNLSPNENFFCGERSPLRTSYTKENPGRRFLGCINYKTSRKCKHFEWVDPPTCARGMDFGPSIIKMLRKAEGKNAELKEQLVKVGRENVELKRSGAEKEHEIEQLMNIVQKLSAEVQQMSTKNKELWKKWHLQLIVIVLALAVICVGLFAKFCNVGANGKFLALP</sequence>
<comment type="caution">
    <text evidence="1">The sequence shown here is derived from an EMBL/GenBank/DDBJ whole genome shotgun (WGS) entry which is preliminary data.</text>
</comment>
<dbReference type="Proteomes" id="UP000828048">
    <property type="component" value="Chromosome 1"/>
</dbReference>
<accession>A0ACB7XPY1</accession>
<name>A0ACB7XPY1_9ERIC</name>
<proteinExistence type="predicted"/>
<reference evidence="1 2" key="1">
    <citation type="journal article" date="2021" name="Hortic Res">
        <title>High-quality reference genome and annotation aids understanding of berry development for evergreen blueberry (Vaccinium darrowii).</title>
        <authorList>
            <person name="Yu J."/>
            <person name="Hulse-Kemp A.M."/>
            <person name="Babiker E."/>
            <person name="Staton M."/>
        </authorList>
    </citation>
    <scope>NUCLEOTIDE SEQUENCE [LARGE SCALE GENOMIC DNA]</scope>
    <source>
        <strain evidence="2">cv. NJ 8807/NJ 8810</strain>
        <tissue evidence="1">Young leaf</tissue>
    </source>
</reference>
<organism evidence="1 2">
    <name type="scientific">Vaccinium darrowii</name>
    <dbReference type="NCBI Taxonomy" id="229202"/>
    <lineage>
        <taxon>Eukaryota</taxon>
        <taxon>Viridiplantae</taxon>
        <taxon>Streptophyta</taxon>
        <taxon>Embryophyta</taxon>
        <taxon>Tracheophyta</taxon>
        <taxon>Spermatophyta</taxon>
        <taxon>Magnoliopsida</taxon>
        <taxon>eudicotyledons</taxon>
        <taxon>Gunneridae</taxon>
        <taxon>Pentapetalae</taxon>
        <taxon>asterids</taxon>
        <taxon>Ericales</taxon>
        <taxon>Ericaceae</taxon>
        <taxon>Vaccinioideae</taxon>
        <taxon>Vaccinieae</taxon>
        <taxon>Vaccinium</taxon>
    </lineage>
</organism>